<dbReference type="Gene3D" id="1.20.120.450">
    <property type="entry name" value="dinb family like domain"/>
    <property type="match status" value="1"/>
</dbReference>
<dbReference type="Proteomes" id="UP000317624">
    <property type="component" value="Unassembled WGS sequence"/>
</dbReference>
<dbReference type="OrthoDB" id="154293at2"/>
<dbReference type="RefSeq" id="WP_144843111.1">
    <property type="nucleotide sequence ID" value="NZ_VMRJ01000001.1"/>
</dbReference>
<keyword evidence="3" id="KW-1185">Reference proteome</keyword>
<gene>
    <name evidence="2" type="ORF">FNT36_01050</name>
</gene>
<dbReference type="InterPro" id="IPR024344">
    <property type="entry name" value="MDMPI_metal-binding"/>
</dbReference>
<protein>
    <submittedName>
        <fullName evidence="2">Maleylpyruvate isomerase family protein</fullName>
    </submittedName>
</protein>
<name>A0A558C1Z2_9BACT</name>
<sequence length="283" mass="30945">MEPAILDTLPLFPELDRLLLELLRSLDPADWELPTVAGHWRVRDVALHLLDGNLRSVSMLRDGHFAGPGPASAAPADVVTYLNQLNQSWVAATQRLSPAVLIDLLAHSGPPYYEYLATLDPQAPATFAVGWAGEAESTNWFHIARDYTEKWHHQQQIRQAVGQEAALYEPALYHPYLATSVRALPHRLHHVAAAPGERVRFEVTGPGGGCWVLHREAAGWALGLETAADSAKLPARAHVKVAGPVAWRLFSKNISLVEALPFVELTGDQQLGQWLLGAVAVMA</sequence>
<evidence type="ECO:0000313" key="3">
    <source>
        <dbReference type="Proteomes" id="UP000317624"/>
    </source>
</evidence>
<dbReference type="SUPFAM" id="SSF109854">
    <property type="entry name" value="DinB/YfiT-like putative metalloenzymes"/>
    <property type="match status" value="1"/>
</dbReference>
<evidence type="ECO:0000259" key="1">
    <source>
        <dbReference type="Pfam" id="PF11716"/>
    </source>
</evidence>
<feature type="domain" description="Mycothiol-dependent maleylpyruvate isomerase metal-binding" evidence="1">
    <location>
        <begin position="15"/>
        <end position="157"/>
    </location>
</feature>
<dbReference type="EMBL" id="VMRJ01000001">
    <property type="protein sequence ID" value="TVT42712.1"/>
    <property type="molecule type" value="Genomic_DNA"/>
</dbReference>
<keyword evidence="2" id="KW-0413">Isomerase</keyword>
<dbReference type="InterPro" id="IPR034660">
    <property type="entry name" value="DinB/YfiT-like"/>
</dbReference>
<organism evidence="2 3">
    <name type="scientific">Hymenobacter setariae</name>
    <dbReference type="NCBI Taxonomy" id="2594794"/>
    <lineage>
        <taxon>Bacteria</taxon>
        <taxon>Pseudomonadati</taxon>
        <taxon>Bacteroidota</taxon>
        <taxon>Cytophagia</taxon>
        <taxon>Cytophagales</taxon>
        <taxon>Hymenobacteraceae</taxon>
        <taxon>Hymenobacter</taxon>
    </lineage>
</organism>
<dbReference type="AlphaFoldDB" id="A0A558C1Z2"/>
<dbReference type="GO" id="GO:0016853">
    <property type="term" value="F:isomerase activity"/>
    <property type="evidence" value="ECO:0007669"/>
    <property type="project" value="UniProtKB-KW"/>
</dbReference>
<accession>A0A558C1Z2</accession>
<proteinExistence type="predicted"/>
<comment type="caution">
    <text evidence="2">The sequence shown here is derived from an EMBL/GenBank/DDBJ whole genome shotgun (WGS) entry which is preliminary data.</text>
</comment>
<keyword evidence="2" id="KW-0670">Pyruvate</keyword>
<dbReference type="Pfam" id="PF11716">
    <property type="entry name" value="MDMPI_N"/>
    <property type="match status" value="1"/>
</dbReference>
<reference evidence="2 3" key="1">
    <citation type="submission" date="2019-07" db="EMBL/GenBank/DDBJ databases">
        <title>Hymenobacter sp. straun FUR1 Genome sequencing and assembly.</title>
        <authorList>
            <person name="Chhetri G."/>
        </authorList>
    </citation>
    <scope>NUCLEOTIDE SEQUENCE [LARGE SCALE GENOMIC DNA]</scope>
    <source>
        <strain evidence="2 3">Fur1</strain>
    </source>
</reference>
<dbReference type="GO" id="GO:0046872">
    <property type="term" value="F:metal ion binding"/>
    <property type="evidence" value="ECO:0007669"/>
    <property type="project" value="InterPro"/>
</dbReference>
<evidence type="ECO:0000313" key="2">
    <source>
        <dbReference type="EMBL" id="TVT42712.1"/>
    </source>
</evidence>